<sequence>MTVNNLSSSTDDPRFHHPFGSEISLLQLAQSLDAAASWEAKNRLLVQLSKQLPDWPVAQKTADAKVSGCESQVWLRCNPSPAGWQIAADSDSRIVKGLLALVLTAFNQRSSTEIIAFDFEAWLNERGMQRFLSASRGNGLRAITEQIKSEVSR</sequence>
<evidence type="ECO:0000256" key="1">
    <source>
        <dbReference type="ARBA" id="ARBA00010282"/>
    </source>
</evidence>
<dbReference type="PANTHER" id="PTHR43597">
    <property type="entry name" value="SULFUR ACCEPTOR PROTEIN CSDE"/>
    <property type="match status" value="1"/>
</dbReference>
<protein>
    <submittedName>
        <fullName evidence="3">SufE family protein</fullName>
    </submittedName>
</protein>
<comment type="similarity">
    <text evidence="1">Belongs to the SufE family.</text>
</comment>
<dbReference type="PANTHER" id="PTHR43597:SF5">
    <property type="entry name" value="SUFE-LIKE PROTEIN 2, CHLOROPLASTIC"/>
    <property type="match status" value="1"/>
</dbReference>
<accession>A0A7D5Z6X3</accession>
<proteinExistence type="inferred from homology"/>
<evidence type="ECO:0000259" key="2">
    <source>
        <dbReference type="Pfam" id="PF02657"/>
    </source>
</evidence>
<dbReference type="SUPFAM" id="SSF82649">
    <property type="entry name" value="SufE/NifU"/>
    <property type="match status" value="1"/>
</dbReference>
<dbReference type="Gene3D" id="3.90.1010.10">
    <property type="match status" value="1"/>
</dbReference>
<dbReference type="Pfam" id="PF02657">
    <property type="entry name" value="SufE"/>
    <property type="match status" value="1"/>
</dbReference>
<gene>
    <name evidence="3" type="ORF">HZU75_17230</name>
</gene>
<dbReference type="KEGG" id="cfon:HZU75_17230"/>
<dbReference type="EMBL" id="CP058952">
    <property type="protein sequence ID" value="QLI83121.1"/>
    <property type="molecule type" value="Genomic_DNA"/>
</dbReference>
<dbReference type="RefSeq" id="WP_180307190.1">
    <property type="nucleotide sequence ID" value="NZ_CP058952.1"/>
</dbReference>
<keyword evidence="4" id="KW-1185">Reference proteome</keyword>
<name>A0A7D5Z6X3_9NEIS</name>
<evidence type="ECO:0000313" key="4">
    <source>
        <dbReference type="Proteomes" id="UP000510822"/>
    </source>
</evidence>
<organism evidence="3 4">
    <name type="scientific">Chitinibacter fontanus</name>
    <dbReference type="NCBI Taxonomy" id="1737446"/>
    <lineage>
        <taxon>Bacteria</taxon>
        <taxon>Pseudomonadati</taxon>
        <taxon>Pseudomonadota</taxon>
        <taxon>Betaproteobacteria</taxon>
        <taxon>Neisseriales</taxon>
        <taxon>Chitinibacteraceae</taxon>
        <taxon>Chitinibacter</taxon>
    </lineage>
</organism>
<dbReference type="InterPro" id="IPR003808">
    <property type="entry name" value="Fe-S_metab-assoc_dom"/>
</dbReference>
<dbReference type="Proteomes" id="UP000510822">
    <property type="component" value="Chromosome"/>
</dbReference>
<dbReference type="AlphaFoldDB" id="A0A7D5Z6X3"/>
<reference evidence="3 4" key="1">
    <citation type="journal article" date="2016" name="Int. J. Syst. Evol. Microbiol.">
        <title>Chitinibacter fontanus sp. nov., isolated from a spring.</title>
        <authorList>
            <person name="Sheu S.Y."/>
            <person name="Li Y.S."/>
            <person name="Young C.C."/>
            <person name="Chen W.M."/>
        </authorList>
    </citation>
    <scope>NUCLEOTIDE SEQUENCE [LARGE SCALE GENOMIC DNA]</scope>
    <source>
        <strain evidence="3 4">STM-7</strain>
    </source>
</reference>
<feature type="domain" description="Fe-S metabolism associated" evidence="2">
    <location>
        <begin position="30"/>
        <end position="149"/>
    </location>
</feature>
<evidence type="ECO:0000313" key="3">
    <source>
        <dbReference type="EMBL" id="QLI83121.1"/>
    </source>
</evidence>